<dbReference type="AlphaFoldDB" id="A0AA44EMG3"/>
<comment type="caution">
    <text evidence="1">The sequence shown here is derived from an EMBL/GenBank/DDBJ whole genome shotgun (WGS) entry which is preliminary data.</text>
</comment>
<accession>A0AA44EMG3</accession>
<sequence length="194" mass="21895">MSDDTPDNLFMWSAEQIAARDGVTKQAVSKTVQAILAVMKNVPVERDGRGRVLRISLAHYDHHRERFMNPAKMATPPAEKTFQSDSFEEASRQKEWLKVHREKIRLEEDISNLIRADKLNEASRTIKHEISLIIHRLQNRAEELAAIVAKEGVHGARVALRTIAHDMANDIADRMVGLAADAPEHDPLIEKLPS</sequence>
<evidence type="ECO:0000313" key="1">
    <source>
        <dbReference type="EMBL" id="NRF21569.1"/>
    </source>
</evidence>
<dbReference type="Proteomes" id="UP001155820">
    <property type="component" value="Unassembled WGS sequence"/>
</dbReference>
<proteinExistence type="predicted"/>
<keyword evidence="2" id="KW-1185">Reference proteome</keyword>
<dbReference type="EMBL" id="JABRWM010000006">
    <property type="protein sequence ID" value="NRF21569.1"/>
    <property type="molecule type" value="Genomic_DNA"/>
</dbReference>
<dbReference type="RefSeq" id="WP_172874054.1">
    <property type="nucleotide sequence ID" value="NZ_JABRWL010000006.1"/>
</dbReference>
<organism evidence="1 2">
    <name type="scientific">Agrobacterium pusense</name>
    <dbReference type="NCBI Taxonomy" id="648995"/>
    <lineage>
        <taxon>Bacteria</taxon>
        <taxon>Pseudomonadati</taxon>
        <taxon>Pseudomonadota</taxon>
        <taxon>Alphaproteobacteria</taxon>
        <taxon>Hyphomicrobiales</taxon>
        <taxon>Rhizobiaceae</taxon>
        <taxon>Rhizobium/Agrobacterium group</taxon>
        <taxon>Agrobacterium</taxon>
    </lineage>
</organism>
<protein>
    <submittedName>
        <fullName evidence="1">Uncharacterized protein</fullName>
    </submittedName>
</protein>
<gene>
    <name evidence="1" type="ORF">FOB26_21150</name>
</gene>
<name>A0AA44EMG3_9HYPH</name>
<evidence type="ECO:0000313" key="2">
    <source>
        <dbReference type="Proteomes" id="UP001155820"/>
    </source>
</evidence>
<reference evidence="1" key="1">
    <citation type="submission" date="2019-07" db="EMBL/GenBank/DDBJ databases">
        <title>FDA dAtabase for Regulatory Grade micrObial Sequences (FDA-ARGOS): Supporting development and validation of Infectious Disease Dx tests.</title>
        <authorList>
            <person name="Bachman M."/>
            <person name="Young C."/>
            <person name="Tallon L."/>
            <person name="Sadzewicz L."/>
            <person name="Vavikolanu K."/>
            <person name="Mehta A."/>
            <person name="Aluvathingal J."/>
            <person name="Nadendla S."/>
            <person name="Nandy P."/>
            <person name="Geyer C."/>
            <person name="Yan Y."/>
            <person name="Sichtig H."/>
        </authorList>
    </citation>
    <scope>NUCLEOTIDE SEQUENCE</scope>
    <source>
        <strain evidence="1">FDAARGOS_618</strain>
    </source>
</reference>